<dbReference type="Pfam" id="PF03235">
    <property type="entry name" value="GmrSD_N"/>
    <property type="match status" value="1"/>
</dbReference>
<protein>
    <recommendedName>
        <fullName evidence="4">DUF262 domain-containing protein</fullName>
    </recommendedName>
</protein>
<dbReference type="InterPro" id="IPR004919">
    <property type="entry name" value="GmrSD_N"/>
</dbReference>
<dbReference type="HOGENOM" id="CLU_011736_6_1_3"/>
<evidence type="ECO:0000259" key="1">
    <source>
        <dbReference type="Pfam" id="PF03235"/>
    </source>
</evidence>
<dbReference type="STRING" id="395961.Cyan7425_4161"/>
<dbReference type="PANTHER" id="PTHR35149:SF1">
    <property type="entry name" value="DUF5655 DOMAIN-CONTAINING PROTEIN"/>
    <property type="match status" value="1"/>
</dbReference>
<sequence length="580" mass="67625">MIQPEFKPLIVILSDKLFRIPEYQRHYSWQSRQRQELFEDIRKLESARKKYDERTHFMATIVCLKTKDKEQVGSNTFYIYDVVDGQQRLTTLVILLKAISIQLESSQQLDEAKELNKLLVKDDGRLIILQNNHDNRLILRNYLKDAQKPEASSIKTVADRNISQAIKDCEKFVSSHPNTVNLLALVKNWLYFIFQSLEDKGAVYTIFEVLNSRGLDVDWLDKCKSLLMGLLYEYASGPESNDLFSQHLNELHSYWSDIYREIGLQNIPGHEIIRFAATLKEESGAGRPLSAEDTLEFFKSDCIKLSANDLIINKIIENTVWLKEITSCLSKLYVDKRRNAVTDITQARLLAVSIMLRKDLREEERDRLLEQWERTSFKIFGLFRKDARTKVGEYVRVAKKIRKDANANVDDLLQSISGVGSDFPIETAVEELNKHDFYSDWQKELRYFFFRYEEYLSKVNGVQLNGAVWKEIWESNPNNTIEHILPQDKSNSGWSHITESKHKELVHSIGNLCLLSPTLNSEASNNCFDEKKKVYEKANLISLKEIIFDNGIERSVWNEDAINKRKEKLIKFAIEQWMDL</sequence>
<evidence type="ECO:0000313" key="3">
    <source>
        <dbReference type="EMBL" id="ACL46474.1"/>
    </source>
</evidence>
<name>B8HWP8_CYAP4</name>
<dbReference type="AlphaFoldDB" id="B8HWP8"/>
<evidence type="ECO:0008006" key="4">
    <source>
        <dbReference type="Google" id="ProtNLM"/>
    </source>
</evidence>
<feature type="domain" description="GmrSD restriction endonucleases C-terminal" evidence="2">
    <location>
        <begin position="430"/>
        <end position="571"/>
    </location>
</feature>
<feature type="domain" description="GmrSD restriction endonucleases N-terminal" evidence="1">
    <location>
        <begin position="13"/>
        <end position="227"/>
    </location>
</feature>
<evidence type="ECO:0000259" key="2">
    <source>
        <dbReference type="Pfam" id="PF07510"/>
    </source>
</evidence>
<dbReference type="Pfam" id="PF07510">
    <property type="entry name" value="GmrSD_C"/>
    <property type="match status" value="1"/>
</dbReference>
<reference evidence="3" key="1">
    <citation type="submission" date="2009-01" db="EMBL/GenBank/DDBJ databases">
        <title>Complete sequence of chromosome Cyanothece sp. PCC 7425.</title>
        <authorList>
            <consortium name="US DOE Joint Genome Institute"/>
            <person name="Lucas S."/>
            <person name="Copeland A."/>
            <person name="Lapidus A."/>
            <person name="Glavina del Rio T."/>
            <person name="Dalin E."/>
            <person name="Tice H."/>
            <person name="Bruce D."/>
            <person name="Goodwin L."/>
            <person name="Pitluck S."/>
            <person name="Sims D."/>
            <person name="Meineke L."/>
            <person name="Brettin T."/>
            <person name="Detter J.C."/>
            <person name="Han C."/>
            <person name="Larimer F."/>
            <person name="Land M."/>
            <person name="Hauser L."/>
            <person name="Kyrpides N."/>
            <person name="Ovchinnikova G."/>
            <person name="Liberton M."/>
            <person name="Stoeckel J."/>
            <person name="Banerjee A."/>
            <person name="Singh A."/>
            <person name="Page L."/>
            <person name="Sato H."/>
            <person name="Zhao L."/>
            <person name="Sherman L."/>
            <person name="Pakrasi H."/>
            <person name="Richardson P."/>
        </authorList>
    </citation>
    <scope>NUCLEOTIDE SEQUENCE</scope>
    <source>
        <strain evidence="3">PCC 7425</strain>
    </source>
</reference>
<accession>B8HWP8</accession>
<dbReference type="OrthoDB" id="9798761at2"/>
<organism evidence="3">
    <name type="scientific">Cyanothece sp. (strain PCC 7425 / ATCC 29141)</name>
    <dbReference type="NCBI Taxonomy" id="395961"/>
    <lineage>
        <taxon>Bacteria</taxon>
        <taxon>Bacillati</taxon>
        <taxon>Cyanobacteriota</taxon>
        <taxon>Cyanophyceae</taxon>
        <taxon>Gomontiellales</taxon>
        <taxon>Cyanothecaceae</taxon>
        <taxon>Cyanothece</taxon>
    </lineage>
</organism>
<proteinExistence type="predicted"/>
<dbReference type="KEGG" id="cyn:Cyan7425_4161"/>
<gene>
    <name evidence="3" type="ordered locus">Cyan7425_4161</name>
</gene>
<dbReference type="eggNOG" id="COG1479">
    <property type="taxonomic scope" value="Bacteria"/>
</dbReference>
<dbReference type="PANTHER" id="PTHR35149">
    <property type="entry name" value="SLL5132 PROTEIN"/>
    <property type="match status" value="1"/>
</dbReference>
<dbReference type="EMBL" id="CP001344">
    <property type="protein sequence ID" value="ACL46474.1"/>
    <property type="molecule type" value="Genomic_DNA"/>
</dbReference>
<dbReference type="InterPro" id="IPR011089">
    <property type="entry name" value="GmrSD_C"/>
</dbReference>